<dbReference type="EMBL" id="VKAC01000008">
    <property type="protein sequence ID" value="TXR55454.1"/>
    <property type="molecule type" value="Genomic_DNA"/>
</dbReference>
<dbReference type="Proteomes" id="UP000321234">
    <property type="component" value="Unassembled WGS sequence"/>
</dbReference>
<dbReference type="AlphaFoldDB" id="A0A5C8ZD98"/>
<dbReference type="OrthoDB" id="3418622at2"/>
<evidence type="ECO:0000313" key="2">
    <source>
        <dbReference type="Proteomes" id="UP000321234"/>
    </source>
</evidence>
<protein>
    <submittedName>
        <fullName evidence="1">Uncharacterized protein</fullName>
    </submittedName>
</protein>
<organism evidence="1 2">
    <name type="scientific">Quadrisphaera setariae</name>
    <dbReference type="NCBI Taxonomy" id="2593304"/>
    <lineage>
        <taxon>Bacteria</taxon>
        <taxon>Bacillati</taxon>
        <taxon>Actinomycetota</taxon>
        <taxon>Actinomycetes</taxon>
        <taxon>Kineosporiales</taxon>
        <taxon>Kineosporiaceae</taxon>
        <taxon>Quadrisphaera</taxon>
    </lineage>
</organism>
<dbReference type="RefSeq" id="WP_147927030.1">
    <property type="nucleotide sequence ID" value="NZ_VKAC01000008.1"/>
</dbReference>
<comment type="caution">
    <text evidence="1">The sequence shown here is derived from an EMBL/GenBank/DDBJ whole genome shotgun (WGS) entry which is preliminary data.</text>
</comment>
<keyword evidence="2" id="KW-1185">Reference proteome</keyword>
<gene>
    <name evidence="1" type="ORF">FMM08_14120</name>
</gene>
<accession>A0A5C8ZD98</accession>
<name>A0A5C8ZD98_9ACTN</name>
<reference evidence="1 2" key="1">
    <citation type="submission" date="2019-07" db="EMBL/GenBank/DDBJ databases">
        <title>Quadrisphaera sp. strain DD2A genome sequencing and assembly.</title>
        <authorList>
            <person name="Kim I."/>
        </authorList>
    </citation>
    <scope>NUCLEOTIDE SEQUENCE [LARGE SCALE GENOMIC DNA]</scope>
    <source>
        <strain evidence="1 2">DD2A</strain>
    </source>
</reference>
<evidence type="ECO:0000313" key="1">
    <source>
        <dbReference type="EMBL" id="TXR55454.1"/>
    </source>
</evidence>
<sequence length="301" mass="31780">MPLITLRPAPAGATPLTTSTASVLRHLDAVLVTALLRTAAPALEGAASVVLLAEGRDGRRVSGAAREVLATDRTAALLVVSGDRTRPPWVDELGATEQQPRVAWCSSAHLAEVVDLALTGGLPPARVTQQSRQLLSELLAYWDAHGLRSLHDTVVVAGRTAWPEYLRTGAVITAPGRELRGGTTHLGFSVDGELTGVVPSVEGVHSGVRFTTASADRHRTQGRERLADVIEASLADHSRTDGAVYDVVLLSAPWDERTVQLGTGVPDAASSGRRSGWARARRYAHLDELRAASSAQAPAMV</sequence>
<proteinExistence type="predicted"/>